<reference evidence="2" key="1">
    <citation type="submission" date="2021-02" db="EMBL/GenBank/DDBJ databases">
        <title>Genome-Resolved Metagenomics of a Microbial Community Performing Photosynthetic Biological Nutrient Removal.</title>
        <authorList>
            <person name="Mcdaniel E.A."/>
        </authorList>
    </citation>
    <scope>NUCLEOTIDE SEQUENCE</scope>
    <source>
        <strain evidence="2">UWPOB_OBS1</strain>
    </source>
</reference>
<accession>A0A8J7PJ12</accession>
<gene>
    <name evidence="2" type="ORF">J0M35_00295</name>
</gene>
<proteinExistence type="predicted"/>
<dbReference type="AlphaFoldDB" id="A0A8J7PJ12"/>
<dbReference type="EMBL" id="JAFLCK010000001">
    <property type="protein sequence ID" value="MBN8658772.1"/>
    <property type="molecule type" value="Genomic_DNA"/>
</dbReference>
<name>A0A8J7PJ12_9BACT</name>
<protein>
    <submittedName>
        <fullName evidence="2">Uncharacterized protein</fullName>
    </submittedName>
</protein>
<sequence length="45" mass="5067">MAGKTKTITLKVNKSADTGRFVSNKEIKKNPKENYQQTVKKKVGE</sequence>
<organism evidence="2 3">
    <name type="scientific">Candidatus Obscuribacter phosphatis</name>
    <dbReference type="NCBI Taxonomy" id="1906157"/>
    <lineage>
        <taxon>Bacteria</taxon>
        <taxon>Bacillati</taxon>
        <taxon>Candidatus Melainabacteria</taxon>
        <taxon>Candidatus Obscuribacterales</taxon>
        <taxon>Candidatus Obscuribacteraceae</taxon>
        <taxon>Candidatus Obscuribacter</taxon>
    </lineage>
</organism>
<feature type="region of interest" description="Disordered" evidence="1">
    <location>
        <begin position="22"/>
        <end position="45"/>
    </location>
</feature>
<comment type="caution">
    <text evidence="2">The sequence shown here is derived from an EMBL/GenBank/DDBJ whole genome shotgun (WGS) entry which is preliminary data.</text>
</comment>
<feature type="compositionally biased region" description="Basic and acidic residues" evidence="1">
    <location>
        <begin position="23"/>
        <end position="32"/>
    </location>
</feature>
<dbReference type="Proteomes" id="UP000664277">
    <property type="component" value="Unassembled WGS sequence"/>
</dbReference>
<evidence type="ECO:0000256" key="1">
    <source>
        <dbReference type="SAM" id="MobiDB-lite"/>
    </source>
</evidence>
<evidence type="ECO:0000313" key="2">
    <source>
        <dbReference type="EMBL" id="MBN8658772.1"/>
    </source>
</evidence>
<evidence type="ECO:0000313" key="3">
    <source>
        <dbReference type="Proteomes" id="UP000664277"/>
    </source>
</evidence>